<name>B5Y9S8_COPPD</name>
<feature type="chain" id="PRO_5015193115" evidence="1">
    <location>
        <begin position="22"/>
        <end position="630"/>
    </location>
</feature>
<dbReference type="Gene3D" id="3.30.457.10">
    <property type="entry name" value="Copper amine oxidase-like, N-terminal domain"/>
    <property type="match status" value="1"/>
</dbReference>
<protein>
    <submittedName>
        <fullName evidence="3">Copper amine oxidase N-domain family</fullName>
    </submittedName>
</protein>
<reference evidence="3 4" key="2">
    <citation type="journal article" date="2014" name="Genome Announc.">
        <title>Complete Genome Sequence of Coprothermobacter proteolyticus DSM 5265.</title>
        <authorList>
            <person name="Alexiev A."/>
            <person name="Coil D.A."/>
            <person name="Badger J.H."/>
            <person name="Enticknap J."/>
            <person name="Ward N."/>
            <person name="Robb F.T."/>
            <person name="Eisen J.A."/>
        </authorList>
    </citation>
    <scope>NUCLEOTIDE SEQUENCE [LARGE SCALE GENOMIC DNA]</scope>
    <source>
        <strain evidence="4">ATCC 35245 / DSM 5265 / OCM 4 / BT</strain>
    </source>
</reference>
<reference evidence="4" key="1">
    <citation type="submission" date="2008-08" db="EMBL/GenBank/DDBJ databases">
        <title>The complete genome sequence of Coprothermobacter proteolyticus strain ATCC 5245 / DSM 5265 / BT.</title>
        <authorList>
            <person name="Dodson R.J."/>
            <person name="Durkin A.S."/>
            <person name="Wu M."/>
            <person name="Eisen J."/>
            <person name="Sutton G."/>
        </authorList>
    </citation>
    <scope>NUCLEOTIDE SEQUENCE [LARGE SCALE GENOMIC DNA]</scope>
    <source>
        <strain evidence="4">ATCC 35245 / DSM 5265 / OCM 4 / BT</strain>
    </source>
</reference>
<dbReference type="KEGG" id="cpo:COPRO5265_1219"/>
<dbReference type="OrthoDB" id="9806267at2"/>
<keyword evidence="1" id="KW-0732">Signal</keyword>
<dbReference type="RefSeq" id="WP_012543681.1">
    <property type="nucleotide sequence ID" value="NC_011295.1"/>
</dbReference>
<dbReference type="InterPro" id="IPR036582">
    <property type="entry name" value="Mao_N_sf"/>
</dbReference>
<feature type="domain" description="Copper amine oxidase-like N-terminal" evidence="2">
    <location>
        <begin position="520"/>
        <end position="626"/>
    </location>
</feature>
<evidence type="ECO:0000256" key="1">
    <source>
        <dbReference type="SAM" id="SignalP"/>
    </source>
</evidence>
<gene>
    <name evidence="3" type="ordered locus">COPRO5265_1219</name>
</gene>
<proteinExistence type="predicted"/>
<evidence type="ECO:0000259" key="2">
    <source>
        <dbReference type="Pfam" id="PF07833"/>
    </source>
</evidence>
<feature type="signal peptide" evidence="1">
    <location>
        <begin position="1"/>
        <end position="21"/>
    </location>
</feature>
<keyword evidence="4" id="KW-1185">Reference proteome</keyword>
<evidence type="ECO:0000313" key="4">
    <source>
        <dbReference type="Proteomes" id="UP000001732"/>
    </source>
</evidence>
<dbReference type="STRING" id="309798.COPRO5265_1219"/>
<dbReference type="Pfam" id="PF07833">
    <property type="entry name" value="Cu_amine_oxidN1"/>
    <property type="match status" value="1"/>
</dbReference>
<dbReference type="eggNOG" id="COG0683">
    <property type="taxonomic scope" value="Bacteria"/>
</dbReference>
<dbReference type="AlphaFoldDB" id="B5Y9S8"/>
<evidence type="ECO:0000313" key="3">
    <source>
        <dbReference type="EMBL" id="ACI17029.1"/>
    </source>
</evidence>
<sequence>MKKFLASVLMFLVLLASAVQGQAPVEQRWFNFLPSDYVYSAFSTGDKLGYVTTDFVGVLPTGATVQLSTDMVSFYFTASTFFVQDVSGNVKYFANGQWTNVGIYNGMASYEDNLWLWKGNTVSLITKDPKNIRVFASVPNEVTYVSGLPANALVSTNFGAFKCTENSCERVDLRSCDKAWELKNGDVACLKGNVLSLGQQFFDNVSGASFSNGLLYFLQGDKLYALESSATQISKVAANSVLSGDFLITPAGTFQLKGQTLQKVSSKVRLPLLGSISPGPTFISDNYRLVFTDKGWTEEIQDANGLKVNGLLMWEAGGQSYSWGETSRTIRGTIIDGFGDDQEGYLLVVSGDHMGRKNLLVVDAVTGKPLAGMGVKPILSYGYTGEGYYVSTSSEIKLLSLGTITSFEAKVPPQDVVQWNGSVYYSYGEYLVGPLVYKFSDAITEIVPSENGVLVVTASSLYLVSSDVKDLGQVFPNYPAGKVLDVATEGDRVFLLTGDGIYTLLPQVHVVLHVGKNTYTINGVEKTMDVSATIINSRTMVPIRVISEAFGYSVQWDDSQKKVTITGLGHSIELFNGKPTAFVDGAPMEIDAPPTIVQGTMLVPVRFIVESMGLNVLWDPNLRKVEVTLP</sequence>
<dbReference type="Proteomes" id="UP000001732">
    <property type="component" value="Chromosome"/>
</dbReference>
<dbReference type="InterPro" id="IPR012854">
    <property type="entry name" value="Cu_amine_oxidase-like_N"/>
</dbReference>
<dbReference type="HOGENOM" id="CLU_433950_0_0_9"/>
<dbReference type="EMBL" id="CP001145">
    <property type="protein sequence ID" value="ACI17029.1"/>
    <property type="molecule type" value="Genomic_DNA"/>
</dbReference>
<organism evidence="3 4">
    <name type="scientific">Coprothermobacter proteolyticus (strain ATCC 35245 / DSM 5265 / OCM 4 / BT)</name>
    <dbReference type="NCBI Taxonomy" id="309798"/>
    <lineage>
        <taxon>Bacteria</taxon>
        <taxon>Pseudomonadati</taxon>
        <taxon>Coprothermobacterota</taxon>
        <taxon>Coprothermobacteria</taxon>
        <taxon>Coprothermobacterales</taxon>
        <taxon>Coprothermobacteraceae</taxon>
        <taxon>Coprothermobacter</taxon>
    </lineage>
</organism>
<dbReference type="SUPFAM" id="SSF55383">
    <property type="entry name" value="Copper amine oxidase, domain N"/>
    <property type="match status" value="1"/>
</dbReference>
<accession>B5Y9S8</accession>